<protein>
    <submittedName>
        <fullName evidence="3">Serine hydrolase</fullName>
    </submittedName>
</protein>
<dbReference type="PANTHER" id="PTHR46825">
    <property type="entry name" value="D-ALANYL-D-ALANINE-CARBOXYPEPTIDASE/ENDOPEPTIDASE AMPH"/>
    <property type="match status" value="1"/>
</dbReference>
<dbReference type="EMBL" id="JAABOO010000002">
    <property type="protein sequence ID" value="NER13620.1"/>
    <property type="molecule type" value="Genomic_DNA"/>
</dbReference>
<keyword evidence="1" id="KW-0732">Signal</keyword>
<dbReference type="AlphaFoldDB" id="A0A6P0UME0"/>
<keyword evidence="3" id="KW-0378">Hydrolase</keyword>
<keyword evidence="4" id="KW-1185">Reference proteome</keyword>
<accession>A0A6P0UME0</accession>
<reference evidence="3 4" key="1">
    <citation type="submission" date="2020-01" db="EMBL/GenBank/DDBJ databases">
        <title>Leptobacterium flavescens.</title>
        <authorList>
            <person name="Wang G."/>
        </authorList>
    </citation>
    <scope>NUCLEOTIDE SEQUENCE [LARGE SCALE GENOMIC DNA]</scope>
    <source>
        <strain evidence="3 4">KCTC 22160</strain>
    </source>
</reference>
<dbReference type="RefSeq" id="WP_163606677.1">
    <property type="nucleotide sequence ID" value="NZ_JAABOO010000002.1"/>
</dbReference>
<dbReference type="Proteomes" id="UP000468581">
    <property type="component" value="Unassembled WGS sequence"/>
</dbReference>
<dbReference type="GO" id="GO:0016787">
    <property type="term" value="F:hydrolase activity"/>
    <property type="evidence" value="ECO:0007669"/>
    <property type="project" value="UniProtKB-KW"/>
</dbReference>
<dbReference type="InterPro" id="IPR001466">
    <property type="entry name" value="Beta-lactam-related"/>
</dbReference>
<gene>
    <name evidence="3" type="ORF">GWK08_09240</name>
</gene>
<evidence type="ECO:0000259" key="2">
    <source>
        <dbReference type="Pfam" id="PF00144"/>
    </source>
</evidence>
<evidence type="ECO:0000313" key="4">
    <source>
        <dbReference type="Proteomes" id="UP000468581"/>
    </source>
</evidence>
<dbReference type="Gene3D" id="3.40.710.10">
    <property type="entry name" value="DD-peptidase/beta-lactamase superfamily"/>
    <property type="match status" value="1"/>
</dbReference>
<organism evidence="3 4">
    <name type="scientific">Leptobacterium flavescens</name>
    <dbReference type="NCBI Taxonomy" id="472055"/>
    <lineage>
        <taxon>Bacteria</taxon>
        <taxon>Pseudomonadati</taxon>
        <taxon>Bacteroidota</taxon>
        <taxon>Flavobacteriia</taxon>
        <taxon>Flavobacteriales</taxon>
        <taxon>Flavobacteriaceae</taxon>
        <taxon>Leptobacterium</taxon>
    </lineage>
</organism>
<feature type="signal peptide" evidence="1">
    <location>
        <begin position="1"/>
        <end position="18"/>
    </location>
</feature>
<dbReference type="SUPFAM" id="SSF56601">
    <property type="entry name" value="beta-lactamase/transpeptidase-like"/>
    <property type="match status" value="1"/>
</dbReference>
<dbReference type="InterPro" id="IPR012338">
    <property type="entry name" value="Beta-lactam/transpept-like"/>
</dbReference>
<dbReference type="InterPro" id="IPR050491">
    <property type="entry name" value="AmpC-like"/>
</dbReference>
<evidence type="ECO:0000256" key="1">
    <source>
        <dbReference type="SAM" id="SignalP"/>
    </source>
</evidence>
<feature type="chain" id="PRO_5026932601" evidence="1">
    <location>
        <begin position="19"/>
        <end position="370"/>
    </location>
</feature>
<dbReference type="Pfam" id="PF00144">
    <property type="entry name" value="Beta-lactamase"/>
    <property type="match status" value="1"/>
</dbReference>
<sequence>MKNYILCFCLILSVSGIAQNTDSVSEFAESLDRELPKRLAEKNVPGMAIAVMHKGKIIYKRGIGLANVSIRERVTPETGFNIGSISKLFTAWGVMKLVQQGKIVLDAPVENYLSRWKLPAGKFDSKKVTVASLLSHTGGISVHGYPGFPPEMELPSLEESLNGVNGPVRANEKVEIILEPQTKLKYSGGGYTILQLMIEEVSGMPFSTYMKREVFRPLKMRNTSFVLSKGILKKSSLPYDEKGEEIYLERFTAQAAAGLHTNLEDLLTFVKANFHGSEVLSRKVIDKMREPLPITKGFYGLGYLHYSFGGIDLHGHTGSNTGWESALLLDFKTSSGIIMLSNGSEGEDVLKGTLRQWVKWRSALKTEKTK</sequence>
<comment type="caution">
    <text evidence="3">The sequence shown here is derived from an EMBL/GenBank/DDBJ whole genome shotgun (WGS) entry which is preliminary data.</text>
</comment>
<dbReference type="PANTHER" id="PTHR46825:SF12">
    <property type="entry name" value="PENICILLIN-BINDING PROTEIN 4"/>
    <property type="match status" value="1"/>
</dbReference>
<evidence type="ECO:0000313" key="3">
    <source>
        <dbReference type="EMBL" id="NER13620.1"/>
    </source>
</evidence>
<feature type="domain" description="Beta-lactamase-related" evidence="2">
    <location>
        <begin position="32"/>
        <end position="348"/>
    </location>
</feature>
<name>A0A6P0UME0_9FLAO</name>
<proteinExistence type="predicted"/>